<comment type="caution">
    <text evidence="8">The sequence shown here is derived from an EMBL/GenBank/DDBJ whole genome shotgun (WGS) entry which is preliminary data.</text>
</comment>
<gene>
    <name evidence="8" type="ORF">DEBURN_LOCUS9193</name>
</gene>
<keyword evidence="9" id="KW-1185">Reference proteome</keyword>
<dbReference type="InterPro" id="IPR036570">
    <property type="entry name" value="HORMA_dom_sf"/>
</dbReference>
<feature type="domain" description="HORMA" evidence="7">
    <location>
        <begin position="1"/>
        <end position="190"/>
    </location>
</feature>
<dbReference type="Gene3D" id="3.30.900.10">
    <property type="entry name" value="HORMA domain"/>
    <property type="match status" value="1"/>
</dbReference>
<evidence type="ECO:0000256" key="6">
    <source>
        <dbReference type="ARBA" id="ARBA00023306"/>
    </source>
</evidence>
<dbReference type="InterPro" id="IPR003511">
    <property type="entry name" value="HORMA_dom"/>
</dbReference>
<reference evidence="8" key="1">
    <citation type="submission" date="2021-06" db="EMBL/GenBank/DDBJ databases">
        <authorList>
            <person name="Kallberg Y."/>
            <person name="Tangrot J."/>
            <person name="Rosling A."/>
        </authorList>
    </citation>
    <scope>NUCLEOTIDE SEQUENCE</scope>
    <source>
        <strain evidence="8">AZ414A</strain>
    </source>
</reference>
<dbReference type="GO" id="GO:0005737">
    <property type="term" value="C:cytoplasm"/>
    <property type="evidence" value="ECO:0007669"/>
    <property type="project" value="TreeGrafter"/>
</dbReference>
<dbReference type="GO" id="GO:0007094">
    <property type="term" value="P:mitotic spindle assembly checkpoint signaling"/>
    <property type="evidence" value="ECO:0007669"/>
    <property type="project" value="TreeGrafter"/>
</dbReference>
<proteinExistence type="inferred from homology"/>
<keyword evidence="4" id="KW-0498">Mitosis</keyword>
<dbReference type="SUPFAM" id="SSF56019">
    <property type="entry name" value="The spindle assembly checkpoint protein mad2"/>
    <property type="match status" value="1"/>
</dbReference>
<keyword evidence="5" id="KW-0539">Nucleus</keyword>
<evidence type="ECO:0000256" key="3">
    <source>
        <dbReference type="ARBA" id="ARBA00022618"/>
    </source>
</evidence>
<evidence type="ECO:0000256" key="4">
    <source>
        <dbReference type="ARBA" id="ARBA00022776"/>
    </source>
</evidence>
<keyword evidence="3" id="KW-0132">Cell division</keyword>
<protein>
    <submittedName>
        <fullName evidence="8">6153_t:CDS:1</fullName>
    </submittedName>
</protein>
<dbReference type="Proteomes" id="UP000789706">
    <property type="component" value="Unassembled WGS sequence"/>
</dbReference>
<dbReference type="OrthoDB" id="1806at2759"/>
<evidence type="ECO:0000256" key="5">
    <source>
        <dbReference type="ARBA" id="ARBA00023242"/>
    </source>
</evidence>
<accession>A0A9N9CCC0</accession>
<dbReference type="InterPro" id="IPR045091">
    <property type="entry name" value="Mad2-like"/>
</dbReference>
<dbReference type="GO" id="GO:0005654">
    <property type="term" value="C:nucleoplasm"/>
    <property type="evidence" value="ECO:0007669"/>
    <property type="project" value="TreeGrafter"/>
</dbReference>
<comment type="subcellular location">
    <subcellularLocation>
        <location evidence="1">Nucleus</location>
    </subcellularLocation>
</comment>
<dbReference type="PROSITE" id="PS50815">
    <property type="entry name" value="HORMA"/>
    <property type="match status" value="1"/>
</dbReference>
<name>A0A9N9CCC0_9GLOM</name>
<dbReference type="GO" id="GO:0051301">
    <property type="term" value="P:cell division"/>
    <property type="evidence" value="ECO:0007669"/>
    <property type="project" value="UniProtKB-KW"/>
</dbReference>
<evidence type="ECO:0000313" key="8">
    <source>
        <dbReference type="EMBL" id="CAG8593908.1"/>
    </source>
</evidence>
<sequence>MGVKTANRSTIYLKGIYPAEDFKIVKKYDIRLVMTIDDSLIFYLRKLLPQVEAWLMAGKIQKLVMAIIDCDSRETLERWQFDIQVIDDFNTSTTNNNNNNNNNTSITTKKEKTIKEIQTEIREIIRQITSSVSFLPTLIDKCTFNILAYTDKDAEVPVEWGDSDPHIIENAEQVRLRSFSTNYHRVDSMVSYKLEDL</sequence>
<dbReference type="EMBL" id="CAJVPK010001643">
    <property type="protein sequence ID" value="CAG8593908.1"/>
    <property type="molecule type" value="Genomic_DNA"/>
</dbReference>
<dbReference type="AlphaFoldDB" id="A0A9N9CCC0"/>
<evidence type="ECO:0000313" key="9">
    <source>
        <dbReference type="Proteomes" id="UP000789706"/>
    </source>
</evidence>
<organism evidence="8 9">
    <name type="scientific">Diversispora eburnea</name>
    <dbReference type="NCBI Taxonomy" id="1213867"/>
    <lineage>
        <taxon>Eukaryota</taxon>
        <taxon>Fungi</taxon>
        <taxon>Fungi incertae sedis</taxon>
        <taxon>Mucoromycota</taxon>
        <taxon>Glomeromycotina</taxon>
        <taxon>Glomeromycetes</taxon>
        <taxon>Diversisporales</taxon>
        <taxon>Diversisporaceae</taxon>
        <taxon>Diversispora</taxon>
    </lineage>
</organism>
<dbReference type="PANTHER" id="PTHR11842">
    <property type="entry name" value="MITOTIC SPINDLE ASSEMBLY CHECKPOINT PROTEIN MAD2"/>
    <property type="match status" value="1"/>
</dbReference>
<comment type="similarity">
    <text evidence="2">Belongs to the MAD2 family.</text>
</comment>
<evidence type="ECO:0000256" key="2">
    <source>
        <dbReference type="ARBA" id="ARBA00010348"/>
    </source>
</evidence>
<dbReference type="GO" id="GO:0000776">
    <property type="term" value="C:kinetochore"/>
    <property type="evidence" value="ECO:0007669"/>
    <property type="project" value="TreeGrafter"/>
</dbReference>
<dbReference type="PANTHER" id="PTHR11842:SF11">
    <property type="entry name" value="MITOTIC SPINDLE ASSEMBLY CHECKPOINT PROTEIN MAD2A"/>
    <property type="match status" value="1"/>
</dbReference>
<evidence type="ECO:0000259" key="7">
    <source>
        <dbReference type="PROSITE" id="PS50815"/>
    </source>
</evidence>
<keyword evidence="6" id="KW-0131">Cell cycle</keyword>
<evidence type="ECO:0000256" key="1">
    <source>
        <dbReference type="ARBA" id="ARBA00004123"/>
    </source>
</evidence>
<dbReference type="Pfam" id="PF02301">
    <property type="entry name" value="HORMA"/>
    <property type="match status" value="1"/>
</dbReference>